<dbReference type="AlphaFoldDB" id="A0A2P2P515"/>
<evidence type="ECO:0000313" key="1">
    <source>
        <dbReference type="EMBL" id="MBX49820.1"/>
    </source>
</evidence>
<reference evidence="1" key="1">
    <citation type="submission" date="2018-02" db="EMBL/GenBank/DDBJ databases">
        <title>Rhizophora mucronata_Transcriptome.</title>
        <authorList>
            <person name="Meera S.P."/>
            <person name="Sreeshan A."/>
            <person name="Augustine A."/>
        </authorList>
    </citation>
    <scope>NUCLEOTIDE SEQUENCE</scope>
    <source>
        <tissue evidence="1">Leaf</tissue>
    </source>
</reference>
<sequence>MQKCLTRTLVAWQLRLQKFQNKFEAKSSKSTIMYRINQTSKSSH</sequence>
<dbReference type="EMBL" id="GGEC01069336">
    <property type="protein sequence ID" value="MBX49820.1"/>
    <property type="molecule type" value="Transcribed_RNA"/>
</dbReference>
<name>A0A2P2P515_RHIMU</name>
<proteinExistence type="predicted"/>
<organism evidence="1">
    <name type="scientific">Rhizophora mucronata</name>
    <name type="common">Asiatic mangrove</name>
    <dbReference type="NCBI Taxonomy" id="61149"/>
    <lineage>
        <taxon>Eukaryota</taxon>
        <taxon>Viridiplantae</taxon>
        <taxon>Streptophyta</taxon>
        <taxon>Embryophyta</taxon>
        <taxon>Tracheophyta</taxon>
        <taxon>Spermatophyta</taxon>
        <taxon>Magnoliopsida</taxon>
        <taxon>eudicotyledons</taxon>
        <taxon>Gunneridae</taxon>
        <taxon>Pentapetalae</taxon>
        <taxon>rosids</taxon>
        <taxon>fabids</taxon>
        <taxon>Malpighiales</taxon>
        <taxon>Rhizophoraceae</taxon>
        <taxon>Rhizophora</taxon>
    </lineage>
</organism>
<protein>
    <submittedName>
        <fullName evidence="1">Uncharacterized protein</fullName>
    </submittedName>
</protein>
<accession>A0A2P2P515</accession>